<evidence type="ECO:0000313" key="2">
    <source>
        <dbReference type="Proteomes" id="UP000550660"/>
    </source>
</evidence>
<accession>A0A7L0EQW2</accession>
<proteinExistence type="predicted"/>
<gene>
    <name evidence="1" type="primary">Cplane1_2</name>
    <name evidence="1" type="ORF">TROMEL_R07047</name>
</gene>
<dbReference type="GO" id="GO:0060271">
    <property type="term" value="P:cilium assembly"/>
    <property type="evidence" value="ECO:0007669"/>
    <property type="project" value="TreeGrafter"/>
</dbReference>
<reference evidence="1 2" key="1">
    <citation type="submission" date="2019-09" db="EMBL/GenBank/DDBJ databases">
        <title>Bird 10,000 Genomes (B10K) Project - Family phase.</title>
        <authorList>
            <person name="Zhang G."/>
        </authorList>
    </citation>
    <scope>NUCLEOTIDE SEQUENCE [LARGE SCALE GENOMIC DNA]</scope>
    <source>
        <strain evidence="1">B10K-DU-007-40</strain>
        <tissue evidence="1">Mixed tissue sample</tissue>
    </source>
</reference>
<comment type="caution">
    <text evidence="1">The sequence shown here is derived from an EMBL/GenBank/DDBJ whole genome shotgun (WGS) entry which is preliminary data.</text>
</comment>
<sequence length="223" mass="24897">VNVSLSLLESHSKETGFMPLSHDLHPAFSSMSTKPLHLLAPSSSIQKTPKLIPIEKKKNYSNGFPLLKLESGSHFKPAFLHPTEISSALARPPPVPRVAWSSSDSVWNHQSSYAPRKSRLEDLNVSRYDSEIPRRVHEEEKRWAETVHKGPPKHLNLDQYEGQQEVLPRNQFSANLNMDKAPITQNPAGAPLLHLQLDPVPRLLRVSGQPITTALITVEPATK</sequence>
<dbReference type="OrthoDB" id="5974632at2759"/>
<dbReference type="PANTHER" id="PTHR14492:SF4">
    <property type="entry name" value="CILIOGENESIS AND PLANAR POLARITY EFFECTOR 1"/>
    <property type="match status" value="1"/>
</dbReference>
<feature type="non-terminal residue" evidence="1">
    <location>
        <position position="223"/>
    </location>
</feature>
<dbReference type="Proteomes" id="UP000550660">
    <property type="component" value="Unassembled WGS sequence"/>
</dbReference>
<dbReference type="AlphaFoldDB" id="A0A7L0EQW2"/>
<evidence type="ECO:0000313" key="1">
    <source>
        <dbReference type="EMBL" id="NXJ85576.1"/>
    </source>
</evidence>
<name>A0A7L0EQW2_TROML</name>
<dbReference type="InterPro" id="IPR028236">
    <property type="entry name" value="CPLANE1"/>
</dbReference>
<dbReference type="GO" id="GO:0035869">
    <property type="term" value="C:ciliary transition zone"/>
    <property type="evidence" value="ECO:0007669"/>
    <property type="project" value="TreeGrafter"/>
</dbReference>
<dbReference type="EMBL" id="VXAG01002248">
    <property type="protein sequence ID" value="NXJ85576.1"/>
    <property type="molecule type" value="Genomic_DNA"/>
</dbReference>
<protein>
    <submittedName>
        <fullName evidence="1">CPLN1 protein</fullName>
    </submittedName>
</protein>
<dbReference type="PANTHER" id="PTHR14492">
    <property type="entry name" value="JBTS17"/>
    <property type="match status" value="1"/>
</dbReference>
<organism evidence="1 2">
    <name type="scientific">Trogon melanurus</name>
    <name type="common">Black-tailed trogon</name>
    <dbReference type="NCBI Taxonomy" id="56311"/>
    <lineage>
        <taxon>Eukaryota</taxon>
        <taxon>Metazoa</taxon>
        <taxon>Chordata</taxon>
        <taxon>Craniata</taxon>
        <taxon>Vertebrata</taxon>
        <taxon>Euteleostomi</taxon>
        <taxon>Archelosauria</taxon>
        <taxon>Archosauria</taxon>
        <taxon>Dinosauria</taxon>
        <taxon>Saurischia</taxon>
        <taxon>Theropoda</taxon>
        <taxon>Coelurosauria</taxon>
        <taxon>Aves</taxon>
        <taxon>Neognathae</taxon>
        <taxon>Neoaves</taxon>
        <taxon>Telluraves</taxon>
        <taxon>Coraciimorphae</taxon>
        <taxon>Trogoniformes</taxon>
        <taxon>Trogonidae</taxon>
        <taxon>Trogon</taxon>
    </lineage>
</organism>
<feature type="non-terminal residue" evidence="1">
    <location>
        <position position="1"/>
    </location>
</feature>
<keyword evidence="2" id="KW-1185">Reference proteome</keyword>